<proteinExistence type="predicted"/>
<name>A0ABQ3B201_9GAMM</name>
<gene>
    <name evidence="2" type="ORF">GCM10011613_20780</name>
</gene>
<protein>
    <submittedName>
        <fullName evidence="2">Uncharacterized protein</fullName>
    </submittedName>
</protein>
<feature type="signal peptide" evidence="1">
    <location>
        <begin position="1"/>
        <end position="22"/>
    </location>
</feature>
<dbReference type="Proteomes" id="UP000619761">
    <property type="component" value="Unassembled WGS sequence"/>
</dbReference>
<comment type="caution">
    <text evidence="2">The sequence shown here is derived from an EMBL/GenBank/DDBJ whole genome shotgun (WGS) entry which is preliminary data.</text>
</comment>
<sequence length="395" mass="44301">MMRNIKTVLLGGLLLSSPLSHADFFDDFNNNSVEGWQTFTGDGDAKLKFLPMDGFARMQVDATKDQHNIYWTIIKRDVSKSLDMEKLKSPDYELRVEARVRPSASPRRVNFMINTQRTTDFHEHLREYDLGLKPDWQVISMTTRNFDAVPGDQVNVQLSVTDWGLGEHYLDVDYYRAEVVKVKNAKPDVGEPLVYHPPIPALDTFKQHVKVKHDATINSAFPLVNFNNWKSDDARVLTVSAGQYPLLRWDLQNYSGKKAKGAGVLELTTQSVQKGGDYIGALGEDFGIEFDKVRVFEILGGDTNWQQNSVTFASFTQGKDLQSTINGQMIFDTDVAQAGGKTLVTIPRPVMQRIIDGTTHGLLLQPLGALEVSFYDSEHGDGSQAPKLHFSTRAD</sequence>
<evidence type="ECO:0000313" key="3">
    <source>
        <dbReference type="Proteomes" id="UP000619761"/>
    </source>
</evidence>
<dbReference type="RefSeq" id="WP_229837778.1">
    <property type="nucleotide sequence ID" value="NZ_BMYZ01000001.1"/>
</dbReference>
<evidence type="ECO:0000256" key="1">
    <source>
        <dbReference type="SAM" id="SignalP"/>
    </source>
</evidence>
<reference evidence="3" key="1">
    <citation type="journal article" date="2019" name="Int. J. Syst. Evol. Microbiol.">
        <title>The Global Catalogue of Microorganisms (GCM) 10K type strain sequencing project: providing services to taxonomists for standard genome sequencing and annotation.</title>
        <authorList>
            <consortium name="The Broad Institute Genomics Platform"/>
            <consortium name="The Broad Institute Genome Sequencing Center for Infectious Disease"/>
            <person name="Wu L."/>
            <person name="Ma J."/>
        </authorList>
    </citation>
    <scope>NUCLEOTIDE SEQUENCE [LARGE SCALE GENOMIC DNA]</scope>
    <source>
        <strain evidence="3">KCTC 32239</strain>
    </source>
</reference>
<organism evidence="2 3">
    <name type="scientific">Cellvibrio zantedeschiae</name>
    <dbReference type="NCBI Taxonomy" id="1237077"/>
    <lineage>
        <taxon>Bacteria</taxon>
        <taxon>Pseudomonadati</taxon>
        <taxon>Pseudomonadota</taxon>
        <taxon>Gammaproteobacteria</taxon>
        <taxon>Cellvibrionales</taxon>
        <taxon>Cellvibrionaceae</taxon>
        <taxon>Cellvibrio</taxon>
    </lineage>
</organism>
<feature type="chain" id="PRO_5046536603" evidence="1">
    <location>
        <begin position="23"/>
        <end position="395"/>
    </location>
</feature>
<keyword evidence="1" id="KW-0732">Signal</keyword>
<keyword evidence="3" id="KW-1185">Reference proteome</keyword>
<dbReference type="EMBL" id="BMYZ01000001">
    <property type="protein sequence ID" value="GGY75124.1"/>
    <property type="molecule type" value="Genomic_DNA"/>
</dbReference>
<accession>A0ABQ3B201</accession>
<evidence type="ECO:0000313" key="2">
    <source>
        <dbReference type="EMBL" id="GGY75124.1"/>
    </source>
</evidence>